<sequence>RTKTAVGKPDDSIDFLLYPTNGVGTITYTAQLTGIPGGYGTEALDEGANGFQGTKAFAHSLRTNGVGQLTITARDANGAQASATKAITVSGWENG</sequence>
<feature type="non-terminal residue" evidence="1">
    <location>
        <position position="1"/>
    </location>
</feature>
<keyword evidence="2" id="KW-1185">Reference proteome</keyword>
<dbReference type="AlphaFoldDB" id="A0A243W521"/>
<dbReference type="RefSeq" id="WP_179197912.1">
    <property type="nucleotide sequence ID" value="NZ_MTSE01000123.1"/>
</dbReference>
<name>A0A243W521_9BACT</name>
<dbReference type="InterPro" id="IPR013783">
    <property type="entry name" value="Ig-like_fold"/>
</dbReference>
<comment type="caution">
    <text evidence="1">The sequence shown here is derived from an EMBL/GenBank/DDBJ whole genome shotgun (WGS) entry which is preliminary data.</text>
</comment>
<dbReference type="EMBL" id="MTSE01000123">
    <property type="protein sequence ID" value="OUJ65202.1"/>
    <property type="molecule type" value="Genomic_DNA"/>
</dbReference>
<accession>A0A243W521</accession>
<evidence type="ECO:0000313" key="2">
    <source>
        <dbReference type="Proteomes" id="UP000194873"/>
    </source>
</evidence>
<gene>
    <name evidence="1" type="ORF">BXP70_29215</name>
</gene>
<proteinExistence type="predicted"/>
<dbReference type="Gene3D" id="2.60.40.10">
    <property type="entry name" value="Immunoglobulins"/>
    <property type="match status" value="1"/>
</dbReference>
<evidence type="ECO:0000313" key="1">
    <source>
        <dbReference type="EMBL" id="OUJ65202.1"/>
    </source>
</evidence>
<dbReference type="Proteomes" id="UP000194873">
    <property type="component" value="Unassembled WGS sequence"/>
</dbReference>
<protein>
    <submittedName>
        <fullName evidence="1">Uncharacterized protein</fullName>
    </submittedName>
</protein>
<organism evidence="1 2">
    <name type="scientific">Hymenobacter crusticola</name>
    <dbReference type="NCBI Taxonomy" id="1770526"/>
    <lineage>
        <taxon>Bacteria</taxon>
        <taxon>Pseudomonadati</taxon>
        <taxon>Bacteroidota</taxon>
        <taxon>Cytophagia</taxon>
        <taxon>Cytophagales</taxon>
        <taxon>Hymenobacteraceae</taxon>
        <taxon>Hymenobacter</taxon>
    </lineage>
</organism>
<reference evidence="1 2" key="1">
    <citation type="submission" date="2017-01" db="EMBL/GenBank/DDBJ databases">
        <title>A new Hymenobacter.</title>
        <authorList>
            <person name="Liang Y."/>
            <person name="Feng F."/>
        </authorList>
    </citation>
    <scope>NUCLEOTIDE SEQUENCE [LARGE SCALE GENOMIC DNA]</scope>
    <source>
        <strain evidence="1">MIMBbqt21</strain>
    </source>
</reference>